<dbReference type="Proteomes" id="UP000019678">
    <property type="component" value="Unassembled WGS sequence"/>
</dbReference>
<sequence length="119" mass="12996">MFQAVLKEVVENTEGGIATLLMDFEGIAVDSYSRSNAEFDISTIGAEFSVVLKSIQRAAEMLEAGPTTEVAIQAEKVTTLIRVVNSSYFVAFSMSPDANIGKARYMLRTKVPLLLKELT</sequence>
<reference evidence="2 3" key="1">
    <citation type="submission" date="2013-05" db="EMBL/GenBank/DDBJ databases">
        <title>Genome assembly of Chondromyces apiculatus DSM 436.</title>
        <authorList>
            <person name="Sharma G."/>
            <person name="Khatri I."/>
            <person name="Kaur C."/>
            <person name="Mayilraj S."/>
            <person name="Subramanian S."/>
        </authorList>
    </citation>
    <scope>NUCLEOTIDE SEQUENCE [LARGE SCALE GENOMIC DNA]</scope>
    <source>
        <strain evidence="2 3">DSM 436</strain>
    </source>
</reference>
<organism evidence="2 3">
    <name type="scientific">Chondromyces apiculatus DSM 436</name>
    <dbReference type="NCBI Taxonomy" id="1192034"/>
    <lineage>
        <taxon>Bacteria</taxon>
        <taxon>Pseudomonadati</taxon>
        <taxon>Myxococcota</taxon>
        <taxon>Polyangia</taxon>
        <taxon>Polyangiales</taxon>
        <taxon>Polyangiaceae</taxon>
        <taxon>Chondromyces</taxon>
    </lineage>
</organism>
<dbReference type="OrthoDB" id="5513490at2"/>
<dbReference type="SMART" id="SM00960">
    <property type="entry name" value="Robl_LC7"/>
    <property type="match status" value="1"/>
</dbReference>
<dbReference type="AlphaFoldDB" id="A0A017TFI0"/>
<feature type="domain" description="Roadblock/LAMTOR2" evidence="1">
    <location>
        <begin position="2"/>
        <end position="93"/>
    </location>
</feature>
<evidence type="ECO:0000259" key="1">
    <source>
        <dbReference type="SMART" id="SM00960"/>
    </source>
</evidence>
<dbReference type="STRING" id="1192034.CAP_7021"/>
<protein>
    <recommendedName>
        <fullName evidence="1">Roadblock/LAMTOR2 domain-containing protein</fullName>
    </recommendedName>
</protein>
<accession>A0A017TFI0</accession>
<dbReference type="SUPFAM" id="SSF103196">
    <property type="entry name" value="Roadblock/LC7 domain"/>
    <property type="match status" value="1"/>
</dbReference>
<name>A0A017TFI0_9BACT</name>
<dbReference type="eggNOG" id="COG2018">
    <property type="taxonomic scope" value="Bacteria"/>
</dbReference>
<dbReference type="RefSeq" id="WP_044236793.1">
    <property type="nucleotide sequence ID" value="NZ_ASRX01000006.1"/>
</dbReference>
<keyword evidence="3" id="KW-1185">Reference proteome</keyword>
<proteinExistence type="predicted"/>
<gene>
    <name evidence="2" type="ORF">CAP_7021</name>
</gene>
<evidence type="ECO:0000313" key="2">
    <source>
        <dbReference type="EMBL" id="EYF07999.1"/>
    </source>
</evidence>
<dbReference type="Gene3D" id="3.30.450.30">
    <property type="entry name" value="Dynein light chain 2a, cytoplasmic"/>
    <property type="match status" value="1"/>
</dbReference>
<evidence type="ECO:0000313" key="3">
    <source>
        <dbReference type="Proteomes" id="UP000019678"/>
    </source>
</evidence>
<dbReference type="EMBL" id="ASRX01000006">
    <property type="protein sequence ID" value="EYF07999.1"/>
    <property type="molecule type" value="Genomic_DNA"/>
</dbReference>
<comment type="caution">
    <text evidence="2">The sequence shown here is derived from an EMBL/GenBank/DDBJ whole genome shotgun (WGS) entry which is preliminary data.</text>
</comment>
<dbReference type="InterPro" id="IPR004942">
    <property type="entry name" value="Roadblock/LAMTOR2_dom"/>
</dbReference>